<dbReference type="EMBL" id="BGPR01000477">
    <property type="protein sequence ID" value="GBM22273.1"/>
    <property type="molecule type" value="Genomic_DNA"/>
</dbReference>
<dbReference type="Proteomes" id="UP000499080">
    <property type="component" value="Unassembled WGS sequence"/>
</dbReference>
<reference evidence="1 2" key="1">
    <citation type="journal article" date="2019" name="Sci. Rep.">
        <title>Orb-weaving spider Araneus ventricosus genome elucidates the spidroin gene catalogue.</title>
        <authorList>
            <person name="Kono N."/>
            <person name="Nakamura H."/>
            <person name="Ohtoshi R."/>
            <person name="Moran D.A.P."/>
            <person name="Shinohara A."/>
            <person name="Yoshida Y."/>
            <person name="Fujiwara M."/>
            <person name="Mori M."/>
            <person name="Tomita M."/>
            <person name="Arakawa K."/>
        </authorList>
    </citation>
    <scope>NUCLEOTIDE SEQUENCE [LARGE SCALE GENOMIC DNA]</scope>
</reference>
<evidence type="ECO:0000313" key="2">
    <source>
        <dbReference type="Proteomes" id="UP000499080"/>
    </source>
</evidence>
<proteinExistence type="predicted"/>
<name>A0A4Y2DZF2_ARAVE</name>
<gene>
    <name evidence="1" type="ORF">AVEN_144650_1</name>
</gene>
<dbReference type="AlphaFoldDB" id="A0A4Y2DZF2"/>
<sequence>MMEHCKYRITMANGIMNQENGDEKLSGMGFSRVEIAKDLLQRALNHAYQTERRGSGLSKRNSYSYKTFSLLLFFCAVKPLGVGRDTAEREPDWIVRNVTTNQGNETLKKKQMRTSPELFASLW</sequence>
<evidence type="ECO:0000313" key="1">
    <source>
        <dbReference type="EMBL" id="GBM22273.1"/>
    </source>
</evidence>
<organism evidence="1 2">
    <name type="scientific">Araneus ventricosus</name>
    <name type="common">Orbweaver spider</name>
    <name type="synonym">Epeira ventricosa</name>
    <dbReference type="NCBI Taxonomy" id="182803"/>
    <lineage>
        <taxon>Eukaryota</taxon>
        <taxon>Metazoa</taxon>
        <taxon>Ecdysozoa</taxon>
        <taxon>Arthropoda</taxon>
        <taxon>Chelicerata</taxon>
        <taxon>Arachnida</taxon>
        <taxon>Araneae</taxon>
        <taxon>Araneomorphae</taxon>
        <taxon>Entelegynae</taxon>
        <taxon>Araneoidea</taxon>
        <taxon>Araneidae</taxon>
        <taxon>Araneus</taxon>
    </lineage>
</organism>
<keyword evidence="2" id="KW-1185">Reference proteome</keyword>
<protein>
    <submittedName>
        <fullName evidence="1">Uncharacterized protein</fullName>
    </submittedName>
</protein>
<comment type="caution">
    <text evidence="1">The sequence shown here is derived from an EMBL/GenBank/DDBJ whole genome shotgun (WGS) entry which is preliminary data.</text>
</comment>
<accession>A0A4Y2DZF2</accession>